<reference evidence="1 2" key="1">
    <citation type="submission" date="2018-03" db="EMBL/GenBank/DDBJ databases">
        <title>Draft genome of Deinococcus sp. OD32.</title>
        <authorList>
            <person name="Wang X.-P."/>
            <person name="Du Z.-J."/>
        </authorList>
    </citation>
    <scope>NUCLEOTIDE SEQUENCE [LARGE SCALE GENOMIC DNA]</scope>
    <source>
        <strain evidence="1 2">OD32</strain>
    </source>
</reference>
<dbReference type="AlphaFoldDB" id="A0A2T3W7B1"/>
<keyword evidence="2" id="KW-1185">Reference proteome</keyword>
<gene>
    <name evidence="1" type="ORF">C8263_10285</name>
</gene>
<dbReference type="RefSeq" id="WP_107138047.1">
    <property type="nucleotide sequence ID" value="NZ_PYSV01000009.1"/>
</dbReference>
<organism evidence="1 2">
    <name type="scientific">Deinococcus arcticus</name>
    <dbReference type="NCBI Taxonomy" id="2136176"/>
    <lineage>
        <taxon>Bacteria</taxon>
        <taxon>Thermotogati</taxon>
        <taxon>Deinococcota</taxon>
        <taxon>Deinococci</taxon>
        <taxon>Deinococcales</taxon>
        <taxon>Deinococcaceae</taxon>
        <taxon>Deinococcus</taxon>
    </lineage>
</organism>
<comment type="caution">
    <text evidence="1">The sequence shown here is derived from an EMBL/GenBank/DDBJ whole genome shotgun (WGS) entry which is preliminary data.</text>
</comment>
<accession>A0A2T3W7B1</accession>
<dbReference type="Proteomes" id="UP000240317">
    <property type="component" value="Unassembled WGS sequence"/>
</dbReference>
<dbReference type="EMBL" id="PYSV01000009">
    <property type="protein sequence ID" value="PTA67800.1"/>
    <property type="molecule type" value="Genomic_DNA"/>
</dbReference>
<evidence type="ECO:0000313" key="2">
    <source>
        <dbReference type="Proteomes" id="UP000240317"/>
    </source>
</evidence>
<evidence type="ECO:0000313" key="1">
    <source>
        <dbReference type="EMBL" id="PTA67800.1"/>
    </source>
</evidence>
<name>A0A2T3W7B1_9DEIO</name>
<protein>
    <submittedName>
        <fullName evidence="1">Uncharacterized protein</fullName>
    </submittedName>
</protein>
<sequence>MTPRPAPSPSSPTQLYHEAAAQARAGQLPQACALLARAYTLTPPQALSPGEGLDLLPLQDDLVFLGQFLPCLRPTLALVQAVGRCAPPPAVAQAS</sequence>
<proteinExistence type="predicted"/>